<keyword evidence="2" id="KW-1185">Reference proteome</keyword>
<evidence type="ECO:0000313" key="2">
    <source>
        <dbReference type="Proteomes" id="UP000299102"/>
    </source>
</evidence>
<protein>
    <recommendedName>
        <fullName evidence="3">C2H2-type domain-containing protein</fullName>
    </recommendedName>
</protein>
<evidence type="ECO:0000313" key="1">
    <source>
        <dbReference type="EMBL" id="GBP85299.1"/>
    </source>
</evidence>
<reference evidence="1 2" key="1">
    <citation type="journal article" date="2019" name="Commun. Biol.">
        <title>The bagworm genome reveals a unique fibroin gene that provides high tensile strength.</title>
        <authorList>
            <person name="Kono N."/>
            <person name="Nakamura H."/>
            <person name="Ohtoshi R."/>
            <person name="Tomita M."/>
            <person name="Numata K."/>
            <person name="Arakawa K."/>
        </authorList>
    </citation>
    <scope>NUCLEOTIDE SEQUENCE [LARGE SCALE GENOMIC DNA]</scope>
</reference>
<accession>A0A4C1ZEC1</accession>
<organism evidence="1 2">
    <name type="scientific">Eumeta variegata</name>
    <name type="common">Bagworm moth</name>
    <name type="synonym">Eumeta japonica</name>
    <dbReference type="NCBI Taxonomy" id="151549"/>
    <lineage>
        <taxon>Eukaryota</taxon>
        <taxon>Metazoa</taxon>
        <taxon>Ecdysozoa</taxon>
        <taxon>Arthropoda</taxon>
        <taxon>Hexapoda</taxon>
        <taxon>Insecta</taxon>
        <taxon>Pterygota</taxon>
        <taxon>Neoptera</taxon>
        <taxon>Endopterygota</taxon>
        <taxon>Lepidoptera</taxon>
        <taxon>Glossata</taxon>
        <taxon>Ditrysia</taxon>
        <taxon>Tineoidea</taxon>
        <taxon>Psychidae</taxon>
        <taxon>Oiketicinae</taxon>
        <taxon>Eumeta</taxon>
    </lineage>
</organism>
<sequence length="101" mass="11451">MKSIRKRLTHCSLFKDHTCERCDRLFVCELATRAHVLIAPRGERRNTATGCCLEFFASRITISREAVFISAPYVAAARLLCARRSSVFSSVKTERSVEEVL</sequence>
<proteinExistence type="predicted"/>
<name>A0A4C1ZEC1_EUMVA</name>
<evidence type="ECO:0008006" key="3">
    <source>
        <dbReference type="Google" id="ProtNLM"/>
    </source>
</evidence>
<dbReference type="AlphaFoldDB" id="A0A4C1ZEC1"/>
<dbReference type="Proteomes" id="UP000299102">
    <property type="component" value="Unassembled WGS sequence"/>
</dbReference>
<comment type="caution">
    <text evidence="1">The sequence shown here is derived from an EMBL/GenBank/DDBJ whole genome shotgun (WGS) entry which is preliminary data.</text>
</comment>
<dbReference type="EMBL" id="BGZK01001727">
    <property type="protein sequence ID" value="GBP85299.1"/>
    <property type="molecule type" value="Genomic_DNA"/>
</dbReference>
<gene>
    <name evidence="1" type="ORF">EVAR_56848_1</name>
</gene>